<feature type="transmembrane region" description="Helical" evidence="1">
    <location>
        <begin position="131"/>
        <end position="156"/>
    </location>
</feature>
<dbReference type="PIRSF" id="PIRSF026166">
    <property type="entry name" value="UCP026166"/>
    <property type="match status" value="1"/>
</dbReference>
<dbReference type="PANTHER" id="PTHR18640:SF5">
    <property type="entry name" value="SODIUM_BILE ACID COTRANSPORTER 7"/>
    <property type="match status" value="1"/>
</dbReference>
<reference evidence="2 3" key="1">
    <citation type="journal article" date="2014" name="Antonie Van Leeuwenhoek">
        <title>Hyphomonas beringensis sp. nov. and Hyphomonas chukchiensis sp. nov., isolated from surface seawater of the Bering Sea and Chukchi Sea.</title>
        <authorList>
            <person name="Li C."/>
            <person name="Lai Q."/>
            <person name="Li G."/>
            <person name="Dong C."/>
            <person name="Wang J."/>
            <person name="Liao Y."/>
            <person name="Shao Z."/>
        </authorList>
    </citation>
    <scope>NUCLEOTIDE SEQUENCE [LARGE SCALE GENOMIC DNA]</scope>
    <source>
        <strain evidence="2 3">22II1-22F38</strain>
    </source>
</reference>
<feature type="transmembrane region" description="Helical" evidence="1">
    <location>
        <begin position="35"/>
        <end position="53"/>
    </location>
</feature>
<dbReference type="AlphaFoldDB" id="A0A059DXP0"/>
<feature type="transmembrane region" description="Helical" evidence="1">
    <location>
        <begin position="297"/>
        <end position="319"/>
    </location>
</feature>
<feature type="transmembrane region" description="Helical" evidence="1">
    <location>
        <begin position="210"/>
        <end position="229"/>
    </location>
</feature>
<feature type="transmembrane region" description="Helical" evidence="1">
    <location>
        <begin position="105"/>
        <end position="124"/>
    </location>
</feature>
<dbReference type="STRING" id="1280948.HY36_09910"/>
<organism evidence="2 3">
    <name type="scientific">Hyphomonas atlantica</name>
    <dbReference type="NCBI Taxonomy" id="1280948"/>
    <lineage>
        <taxon>Bacteria</taxon>
        <taxon>Pseudomonadati</taxon>
        <taxon>Pseudomonadota</taxon>
        <taxon>Alphaproteobacteria</taxon>
        <taxon>Hyphomonadales</taxon>
        <taxon>Hyphomonadaceae</taxon>
        <taxon>Hyphomonas</taxon>
    </lineage>
</organism>
<dbReference type="OrthoDB" id="9792271at2"/>
<name>A0A059DXP0_9PROT</name>
<dbReference type="InterPro" id="IPR016833">
    <property type="entry name" value="Put_Na-Bile_cotransptr"/>
</dbReference>
<dbReference type="Proteomes" id="UP000024547">
    <property type="component" value="Unassembled WGS sequence"/>
</dbReference>
<feature type="transmembrane region" description="Helical" evidence="1">
    <location>
        <begin position="74"/>
        <end position="99"/>
    </location>
</feature>
<keyword evidence="1" id="KW-0812">Transmembrane</keyword>
<keyword evidence="1" id="KW-0472">Membrane</keyword>
<dbReference type="GO" id="GO:0005886">
    <property type="term" value="C:plasma membrane"/>
    <property type="evidence" value="ECO:0007669"/>
    <property type="project" value="TreeGrafter"/>
</dbReference>
<dbReference type="PANTHER" id="PTHR18640">
    <property type="entry name" value="SOLUTE CARRIER FAMILY 10 MEMBER 7"/>
    <property type="match status" value="1"/>
</dbReference>
<proteinExistence type="predicted"/>
<evidence type="ECO:0000256" key="1">
    <source>
        <dbReference type="SAM" id="Phobius"/>
    </source>
</evidence>
<comment type="caution">
    <text evidence="2">The sequence shown here is derived from an EMBL/GenBank/DDBJ whole genome shotgun (WGS) entry which is preliminary data.</text>
</comment>
<dbReference type="PATRIC" id="fig|1280948.3.peg.3101"/>
<feature type="transmembrane region" description="Helical" evidence="1">
    <location>
        <begin position="235"/>
        <end position="255"/>
    </location>
</feature>
<dbReference type="InterPro" id="IPR038770">
    <property type="entry name" value="Na+/solute_symporter_sf"/>
</dbReference>
<dbReference type="Pfam" id="PF13593">
    <property type="entry name" value="SBF_like"/>
    <property type="match status" value="1"/>
</dbReference>
<dbReference type="Gene3D" id="1.20.1530.20">
    <property type="match status" value="1"/>
</dbReference>
<gene>
    <name evidence="2" type="ORF">HY36_09910</name>
</gene>
<sequence>MPRSGWVKWLKPDPYALVLLGVVVTASILPCRGDVAIGFEWLTKGAIFLLFFMHGAKLSREAILGGIGAWRLHGLVLTSTFVLFPLLGLAVSCLPDMLISPSVKMGFLFLTILPSTVQSSIAFTSMARGNVAAAVCTASLSNMLGVFITPLLAGLLMRSELQSGGGDMLGVMRSIMLTLLAPFIIGHLSRPLIGRWIDRNKAILSKLDRGAILLVVYTAFSAAVVEGIWQRVSALDIATILLVSAVVLTVVLLVTRRTAHLMGLSKENEITLVMCGSKKSLASGVPMAAAMFAPAQVGVIILPLMIFHQLQLIVCAIIARNYGERD</sequence>
<evidence type="ECO:0000313" key="2">
    <source>
        <dbReference type="EMBL" id="KCZ58164.1"/>
    </source>
</evidence>
<dbReference type="EMBL" id="AWFH01000061">
    <property type="protein sequence ID" value="KCZ58164.1"/>
    <property type="molecule type" value="Genomic_DNA"/>
</dbReference>
<accession>A0A059DXP0</accession>
<evidence type="ECO:0008006" key="4">
    <source>
        <dbReference type="Google" id="ProtNLM"/>
    </source>
</evidence>
<keyword evidence="1" id="KW-1133">Transmembrane helix</keyword>
<feature type="transmembrane region" description="Helical" evidence="1">
    <location>
        <begin position="168"/>
        <end position="189"/>
    </location>
</feature>
<keyword evidence="3" id="KW-1185">Reference proteome</keyword>
<evidence type="ECO:0000313" key="3">
    <source>
        <dbReference type="Proteomes" id="UP000024547"/>
    </source>
</evidence>
<protein>
    <recommendedName>
        <fullName evidence="4">Bile acid:sodium symporter</fullName>
    </recommendedName>
</protein>
<dbReference type="eggNOG" id="COG0385">
    <property type="taxonomic scope" value="Bacteria"/>
</dbReference>